<dbReference type="EMBL" id="JACRSU010000001">
    <property type="protein sequence ID" value="MBC8540315.1"/>
    <property type="molecule type" value="Genomic_DNA"/>
</dbReference>
<evidence type="ECO:0000313" key="2">
    <source>
        <dbReference type="Proteomes" id="UP000611762"/>
    </source>
</evidence>
<sequence length="148" mass="17435">MKVWGVGTNDINEFPLRKDYIRIDWDREAAPDLHVMFRQIQVDDIVYVKAFVPRGRMLRVKAIGIVTQSAHKQEEAENMVVKVLWLDVFTKDPLEISLNDCNVKNNVYNNTLYQEYSQQIIEKIMKRYSSDVLESVNEPVDKLHKEQH</sequence>
<proteinExistence type="predicted"/>
<dbReference type="Proteomes" id="UP000611762">
    <property type="component" value="Unassembled WGS sequence"/>
</dbReference>
<dbReference type="AlphaFoldDB" id="A0A926DNC8"/>
<dbReference type="RefSeq" id="WP_249311419.1">
    <property type="nucleotide sequence ID" value="NZ_JACRSU010000001.1"/>
</dbReference>
<reference evidence="1" key="1">
    <citation type="submission" date="2020-08" db="EMBL/GenBank/DDBJ databases">
        <title>Genome public.</title>
        <authorList>
            <person name="Liu C."/>
            <person name="Sun Q."/>
        </authorList>
    </citation>
    <scope>NUCLEOTIDE SEQUENCE</scope>
    <source>
        <strain evidence="1">H8</strain>
    </source>
</reference>
<protein>
    <submittedName>
        <fullName evidence="1">Uncharacterized protein</fullName>
    </submittedName>
</protein>
<organism evidence="1 2">
    <name type="scientific">Congzhengia minquanensis</name>
    <dbReference type="NCBI Taxonomy" id="2763657"/>
    <lineage>
        <taxon>Bacteria</taxon>
        <taxon>Bacillati</taxon>
        <taxon>Bacillota</taxon>
        <taxon>Clostridia</taxon>
        <taxon>Eubacteriales</taxon>
        <taxon>Oscillospiraceae</taxon>
        <taxon>Congzhengia</taxon>
    </lineage>
</organism>
<keyword evidence="2" id="KW-1185">Reference proteome</keyword>
<comment type="caution">
    <text evidence="1">The sequence shown here is derived from an EMBL/GenBank/DDBJ whole genome shotgun (WGS) entry which is preliminary data.</text>
</comment>
<accession>A0A926DNC8</accession>
<gene>
    <name evidence="1" type="ORF">H8698_04925</name>
</gene>
<name>A0A926DNC8_9FIRM</name>
<evidence type="ECO:0000313" key="1">
    <source>
        <dbReference type="EMBL" id="MBC8540315.1"/>
    </source>
</evidence>